<dbReference type="EMBL" id="WNDQ01000014">
    <property type="protein sequence ID" value="KAF1022161.1"/>
    <property type="molecule type" value="Genomic_DNA"/>
</dbReference>
<dbReference type="EC" id="3.1.3.62" evidence="4"/>
<dbReference type="AlphaFoldDB" id="A0A7V8JQT0"/>
<evidence type="ECO:0000313" key="15">
    <source>
        <dbReference type="Proteomes" id="UP000461670"/>
    </source>
</evidence>
<evidence type="ECO:0000256" key="6">
    <source>
        <dbReference type="ARBA" id="ARBA00022729"/>
    </source>
</evidence>
<reference evidence="15" key="1">
    <citation type="journal article" date="2020" name="MBio">
        <title>Horizontal gene transfer to a defensive symbiont with a reduced genome amongst a multipartite beetle microbiome.</title>
        <authorList>
            <person name="Waterworth S.C."/>
            <person name="Florez L.V."/>
            <person name="Rees E.R."/>
            <person name="Hertweck C."/>
            <person name="Kaltenpoth M."/>
            <person name="Kwan J.C."/>
        </authorList>
    </citation>
    <scope>NUCLEOTIDE SEQUENCE [LARGE SCALE GENOMIC DNA]</scope>
</reference>
<dbReference type="Gene3D" id="3.40.50.1240">
    <property type="entry name" value="Phosphoglycerate mutase-like"/>
    <property type="match status" value="1"/>
</dbReference>
<keyword evidence="8" id="KW-0472">Membrane</keyword>
<dbReference type="InterPro" id="IPR000560">
    <property type="entry name" value="His_Pase_clade-2"/>
</dbReference>
<dbReference type="InterPro" id="IPR029033">
    <property type="entry name" value="His_PPase_superfam"/>
</dbReference>
<comment type="catalytic activity">
    <reaction evidence="11">
        <text>1D-myo-inositol 1,2,4,5,6-pentakisphosphate + H2O = 1D-myo-inositol 1,2,5,6-tetrakisphosphate + phosphate</text>
        <dbReference type="Rhea" id="RHEA:77115"/>
        <dbReference type="ChEBI" id="CHEBI:15377"/>
        <dbReference type="ChEBI" id="CHEBI:43474"/>
        <dbReference type="ChEBI" id="CHEBI:57798"/>
        <dbReference type="ChEBI" id="CHEBI:195535"/>
        <dbReference type="EC" id="3.1.3.62"/>
    </reaction>
    <physiologicalReaction direction="left-to-right" evidence="11">
        <dbReference type="Rhea" id="RHEA:77116"/>
    </physiologicalReaction>
</comment>
<accession>A0A7V8JQT0</accession>
<dbReference type="Proteomes" id="UP000461670">
    <property type="component" value="Unassembled WGS sequence"/>
</dbReference>
<name>A0A7V8JQT0_9BURK</name>
<evidence type="ECO:0000256" key="11">
    <source>
        <dbReference type="ARBA" id="ARBA00043671"/>
    </source>
</evidence>
<comment type="caution">
    <text evidence="14">The sequence shown here is derived from an EMBL/GenBank/DDBJ whole genome shotgun (WGS) entry which is preliminary data.</text>
</comment>
<dbReference type="PANTHER" id="PTHR20963">
    <property type="entry name" value="MULTIPLE INOSITOL POLYPHOSPHATE PHOSPHATASE-RELATED"/>
    <property type="match status" value="1"/>
</dbReference>
<comment type="catalytic activity">
    <reaction evidence="13">
        <text>(2R)-2,3-bisphosphoglycerate + H2O = (2R)-2-phosphoglycerate + phosphate</text>
        <dbReference type="Rhea" id="RHEA:27381"/>
        <dbReference type="ChEBI" id="CHEBI:15377"/>
        <dbReference type="ChEBI" id="CHEBI:43474"/>
        <dbReference type="ChEBI" id="CHEBI:58248"/>
        <dbReference type="ChEBI" id="CHEBI:58289"/>
        <dbReference type="EC" id="3.1.3.80"/>
    </reaction>
    <physiologicalReaction direction="left-to-right" evidence="13">
        <dbReference type="Rhea" id="RHEA:27382"/>
    </physiologicalReaction>
</comment>
<sequence length="741" mass="78534">MTDLSARLCRMSPRVDALPLSSSTLSSPASHVPKAIRRVRWGVAAVLATALLAGCGGSDDNTAASGGQDSAGTTVTGVVVGSYFANARVCLDSNGNGRCDGGEPSTRTDDNGRFTLTGSAAGVVAEIGTDATELDPATGQRTAVSAPLVLRAPSQATGVVSLHSTSVVAAMQLQGLSFEAARAAVALAVDVPDASVLADFNRESDAAVRQRLQQASNDGLQRIAQALADAGSSADVVAVVNEAARADRYYQTKAPYRAPQDATAYEAPPSGFTPVYTEMVARHGSRGLSSLKYDLAVYNLWQQAQADGALTPLGQRLGDDVLAIMKANFLLGYGVAGISTPGYGNETQVGIREHQQLAVRLLQRLPAYWQQVAADGSRQIQVVSSGVDRAVDSANFFVGSLKTAQPALATRIVYPKAPAPYPDTGTAVAQPDGTDRFLLYFHKLDKKTDAVTNTNDARYVTYQDSLAYQAYKKKDADLLAKQANLMTGAQATAAGRAVLARLFTSAFIDKIASGTYTFANTGTMSFTSSDGQFSPTLSGDGATVIDSLGAAGSLLYELYVIAPAMRDEAGVDFAPYMPADDAQVFAELNDASDFYDKGPGMTEKGEATYKMAQILVDDLFNEVDAIARGDRSHAAKLRFAHAEIMIPLASRLGLKNVLQQVPLNQDYSYATNPWRGEYVSPMAANVQWDVYADASGRLIVKMLYNEKETDFQAACDGARVAGTRSFYDYAALKTCYGHRPA</sequence>
<keyword evidence="7" id="KW-0378">Hydrolase</keyword>
<evidence type="ECO:0000256" key="8">
    <source>
        <dbReference type="ARBA" id="ARBA00023136"/>
    </source>
</evidence>
<comment type="catalytic activity">
    <reaction evidence="10">
        <text>1D-myo-inositol 1,2,5,6-tetrakisphosphate + H2O = 1D-myo-inositol 1,2,6-trisphosphate + phosphate</text>
        <dbReference type="Rhea" id="RHEA:77119"/>
        <dbReference type="ChEBI" id="CHEBI:15377"/>
        <dbReference type="ChEBI" id="CHEBI:43474"/>
        <dbReference type="ChEBI" id="CHEBI:195535"/>
        <dbReference type="ChEBI" id="CHEBI:195537"/>
        <dbReference type="EC" id="3.1.3.62"/>
    </reaction>
    <physiologicalReaction direction="left-to-right" evidence="10">
        <dbReference type="Rhea" id="RHEA:77120"/>
    </physiologicalReaction>
</comment>
<evidence type="ECO:0000256" key="3">
    <source>
        <dbReference type="ARBA" id="ARBA00012976"/>
    </source>
</evidence>
<dbReference type="SUPFAM" id="SSF53254">
    <property type="entry name" value="Phosphoglycerate mutase-like"/>
    <property type="match status" value="1"/>
</dbReference>
<evidence type="ECO:0000256" key="5">
    <source>
        <dbReference type="ARBA" id="ARBA00018097"/>
    </source>
</evidence>
<gene>
    <name evidence="14" type="ORF">GAK30_01306</name>
</gene>
<evidence type="ECO:0000256" key="10">
    <source>
        <dbReference type="ARBA" id="ARBA00043668"/>
    </source>
</evidence>
<dbReference type="GO" id="GO:0034417">
    <property type="term" value="F:bisphosphoglycerate 3-phosphatase activity"/>
    <property type="evidence" value="ECO:0007669"/>
    <property type="project" value="UniProtKB-EC"/>
</dbReference>
<keyword evidence="6" id="KW-0732">Signal</keyword>
<proteinExistence type="inferred from homology"/>
<dbReference type="EC" id="3.1.3.80" evidence="3"/>
<comment type="subcellular location">
    <subcellularLocation>
        <location evidence="1">Membrane</location>
    </subcellularLocation>
</comment>
<dbReference type="GO" id="GO:0016020">
    <property type="term" value="C:membrane"/>
    <property type="evidence" value="ECO:0007669"/>
    <property type="project" value="UniProtKB-SubCell"/>
</dbReference>
<evidence type="ECO:0000256" key="13">
    <source>
        <dbReference type="ARBA" id="ARBA00043832"/>
    </source>
</evidence>
<organism evidence="14 15">
    <name type="scientific">Paracidovorax wautersii</name>
    <dbReference type="NCBI Taxonomy" id="1177982"/>
    <lineage>
        <taxon>Bacteria</taxon>
        <taxon>Pseudomonadati</taxon>
        <taxon>Pseudomonadota</taxon>
        <taxon>Betaproteobacteria</taxon>
        <taxon>Burkholderiales</taxon>
        <taxon>Comamonadaceae</taxon>
        <taxon>Paracidovorax</taxon>
    </lineage>
</organism>
<protein>
    <recommendedName>
        <fullName evidence="5">Multiple inositol polyphosphate phosphatase 1</fullName>
        <ecNumber evidence="4">3.1.3.62</ecNumber>
        <ecNumber evidence="3">3.1.3.80</ecNumber>
    </recommendedName>
    <alternativeName>
        <fullName evidence="9">2,3-bisphosphoglycerate 3-phosphatase</fullName>
    </alternativeName>
</protein>
<evidence type="ECO:0000256" key="4">
    <source>
        <dbReference type="ARBA" id="ARBA00013040"/>
    </source>
</evidence>
<evidence type="ECO:0000256" key="7">
    <source>
        <dbReference type="ARBA" id="ARBA00022801"/>
    </source>
</evidence>
<evidence type="ECO:0000256" key="9">
    <source>
        <dbReference type="ARBA" id="ARBA00031642"/>
    </source>
</evidence>
<dbReference type="PANTHER" id="PTHR20963:SF8">
    <property type="entry name" value="MULTIPLE INOSITOL POLYPHOSPHATE PHOSPHATASE 1"/>
    <property type="match status" value="1"/>
</dbReference>
<comment type="similarity">
    <text evidence="2">Belongs to the histidine acid phosphatase family. MINPP1 subfamily.</text>
</comment>
<evidence type="ECO:0000256" key="12">
    <source>
        <dbReference type="ARBA" id="ARBA00043691"/>
    </source>
</evidence>
<comment type="catalytic activity">
    <reaction evidence="12">
        <text>1D-myo-inositol hexakisphosphate + H2O = 1D-myo-inositol 1,2,4,5,6-pentakisphosphate + phosphate</text>
        <dbReference type="Rhea" id="RHEA:16989"/>
        <dbReference type="ChEBI" id="CHEBI:15377"/>
        <dbReference type="ChEBI" id="CHEBI:43474"/>
        <dbReference type="ChEBI" id="CHEBI:57798"/>
        <dbReference type="ChEBI" id="CHEBI:58130"/>
        <dbReference type="EC" id="3.1.3.62"/>
    </reaction>
    <physiologicalReaction direction="left-to-right" evidence="12">
        <dbReference type="Rhea" id="RHEA:16990"/>
    </physiologicalReaction>
</comment>
<evidence type="ECO:0000256" key="2">
    <source>
        <dbReference type="ARBA" id="ARBA00008422"/>
    </source>
</evidence>
<evidence type="ECO:0000256" key="1">
    <source>
        <dbReference type="ARBA" id="ARBA00004370"/>
    </source>
</evidence>
<evidence type="ECO:0000313" key="14">
    <source>
        <dbReference type="EMBL" id="KAF1022161.1"/>
    </source>
</evidence>
<dbReference type="Pfam" id="PF00328">
    <property type="entry name" value="His_Phos_2"/>
    <property type="match status" value="1"/>
</dbReference>